<dbReference type="EMBL" id="QGKX02001290">
    <property type="protein sequence ID" value="KAF3537582.1"/>
    <property type="molecule type" value="Genomic_DNA"/>
</dbReference>
<proteinExistence type="predicted"/>
<accession>A0A8S9QCZ8</accession>
<dbReference type="Proteomes" id="UP000712600">
    <property type="component" value="Unassembled WGS sequence"/>
</dbReference>
<evidence type="ECO:0000313" key="2">
    <source>
        <dbReference type="Proteomes" id="UP000712600"/>
    </source>
</evidence>
<evidence type="ECO:0000313" key="1">
    <source>
        <dbReference type="EMBL" id="KAF3537582.1"/>
    </source>
</evidence>
<sequence length="107" mass="12087">MRHRMFVLVLEVQQGFCELITTASAVDTILREAPSNGSSVFRSGFRSSYEQRLLERKYRKPVSCSRLQYHLEAGQKLSMQGLMLLPARYMGGRGTSSTIQFSAHALD</sequence>
<protein>
    <submittedName>
        <fullName evidence="1">Uncharacterized protein</fullName>
    </submittedName>
</protein>
<name>A0A8S9QCZ8_BRACR</name>
<gene>
    <name evidence="1" type="ORF">F2Q69_00021556</name>
</gene>
<organism evidence="1 2">
    <name type="scientific">Brassica cretica</name>
    <name type="common">Mustard</name>
    <dbReference type="NCBI Taxonomy" id="69181"/>
    <lineage>
        <taxon>Eukaryota</taxon>
        <taxon>Viridiplantae</taxon>
        <taxon>Streptophyta</taxon>
        <taxon>Embryophyta</taxon>
        <taxon>Tracheophyta</taxon>
        <taxon>Spermatophyta</taxon>
        <taxon>Magnoliopsida</taxon>
        <taxon>eudicotyledons</taxon>
        <taxon>Gunneridae</taxon>
        <taxon>Pentapetalae</taxon>
        <taxon>rosids</taxon>
        <taxon>malvids</taxon>
        <taxon>Brassicales</taxon>
        <taxon>Brassicaceae</taxon>
        <taxon>Brassiceae</taxon>
        <taxon>Brassica</taxon>
    </lineage>
</organism>
<dbReference type="AlphaFoldDB" id="A0A8S9QCZ8"/>
<reference evidence="1" key="1">
    <citation type="submission" date="2019-12" db="EMBL/GenBank/DDBJ databases">
        <title>Genome sequencing and annotation of Brassica cretica.</title>
        <authorList>
            <person name="Studholme D.J."/>
            <person name="Sarris P."/>
        </authorList>
    </citation>
    <scope>NUCLEOTIDE SEQUENCE</scope>
    <source>
        <strain evidence="1">PFS-109/04</strain>
        <tissue evidence="1">Leaf</tissue>
    </source>
</reference>
<comment type="caution">
    <text evidence="1">The sequence shown here is derived from an EMBL/GenBank/DDBJ whole genome shotgun (WGS) entry which is preliminary data.</text>
</comment>